<dbReference type="PANTHER" id="PTHR43283">
    <property type="entry name" value="BETA-LACTAMASE-RELATED"/>
    <property type="match status" value="1"/>
</dbReference>
<reference evidence="5" key="1">
    <citation type="journal article" date="2017" name="BMC Genomics">
        <title>Gapless genome assembly of Colletotrichum higginsianum reveals chromosome structure and association of transposable elements with secondary metabolite gene clusters.</title>
        <authorList>
            <person name="Dallery J.-F."/>
            <person name="Lapalu N."/>
            <person name="Zampounis A."/>
            <person name="Pigne S."/>
            <person name="Luyten I."/>
            <person name="Amselem J."/>
            <person name="Wittenberg A.H.J."/>
            <person name="Zhou S."/>
            <person name="de Queiroz M.V."/>
            <person name="Robin G.P."/>
            <person name="Auger A."/>
            <person name="Hainaut M."/>
            <person name="Henrissat B."/>
            <person name="Kim K.-T."/>
            <person name="Lee Y.-H."/>
            <person name="Lespinet O."/>
            <person name="Schwartz D.C."/>
            <person name="Thon M.R."/>
            <person name="O'Connell R.J."/>
        </authorList>
    </citation>
    <scope>NUCLEOTIDE SEQUENCE [LARGE SCALE GENOMIC DNA]</scope>
    <source>
        <strain evidence="5">IMI 349063</strain>
    </source>
</reference>
<protein>
    <submittedName>
        <fullName evidence="4">Beta-lactamase</fullName>
    </submittedName>
</protein>
<dbReference type="GO" id="GO:0016787">
    <property type="term" value="F:hydrolase activity"/>
    <property type="evidence" value="ECO:0007669"/>
    <property type="project" value="UniProtKB-KW"/>
</dbReference>
<name>A0A1B7YGT6_COLHI</name>
<dbReference type="Pfam" id="PF00144">
    <property type="entry name" value="Beta-lactamase"/>
    <property type="match status" value="1"/>
</dbReference>
<dbReference type="PANTHER" id="PTHR43283:SF17">
    <property type="entry name" value="(LOVD), PUTATIVE (AFU_ORTHOLOGUE AFUA_5G00920)-RELATED"/>
    <property type="match status" value="1"/>
</dbReference>
<proteinExistence type="inferred from homology"/>
<organism evidence="4 5">
    <name type="scientific">Colletotrichum higginsianum (strain IMI 349063)</name>
    <name type="common">Crucifer anthracnose fungus</name>
    <dbReference type="NCBI Taxonomy" id="759273"/>
    <lineage>
        <taxon>Eukaryota</taxon>
        <taxon>Fungi</taxon>
        <taxon>Dikarya</taxon>
        <taxon>Ascomycota</taxon>
        <taxon>Pezizomycotina</taxon>
        <taxon>Sordariomycetes</taxon>
        <taxon>Hypocreomycetidae</taxon>
        <taxon>Glomerellales</taxon>
        <taxon>Glomerellaceae</taxon>
        <taxon>Colletotrichum</taxon>
        <taxon>Colletotrichum destructivum species complex</taxon>
    </lineage>
</organism>
<dbReference type="GeneID" id="28862644"/>
<keyword evidence="2" id="KW-0378">Hydrolase</keyword>
<keyword evidence="5" id="KW-1185">Reference proteome</keyword>
<feature type="domain" description="Beta-lactamase-related" evidence="3">
    <location>
        <begin position="26"/>
        <end position="404"/>
    </location>
</feature>
<comment type="caution">
    <text evidence="4">The sequence shown here is derived from an EMBL/GenBank/DDBJ whole genome shotgun (WGS) entry which is preliminary data.</text>
</comment>
<evidence type="ECO:0000256" key="2">
    <source>
        <dbReference type="ARBA" id="ARBA00022801"/>
    </source>
</evidence>
<dbReference type="RefSeq" id="XP_018159783.1">
    <property type="nucleotide sequence ID" value="XM_018298537.1"/>
</dbReference>
<dbReference type="Gene3D" id="3.40.710.10">
    <property type="entry name" value="DD-peptidase/beta-lactamase superfamily"/>
    <property type="match status" value="1"/>
</dbReference>
<evidence type="ECO:0000313" key="4">
    <source>
        <dbReference type="EMBL" id="OBR11266.1"/>
    </source>
</evidence>
<sequence length="425" mass="46521">MASAATLPADKAGAATSSGNIVSEMESAFRSSVETGQIPGAVVMAKDLTGKIDHVRCYGARSVRPNEDGTLPPMEADTIMRMGQASVLVGTVMALQCVDRGLVDLDEDVGRFLPELASMKVLAGFDAEGNPIMRERKGIITLRHMLTDTSGISHVPISPLLQQYCAKGYSTYPLPVGCETDIPDPLAAPPVGDPGAEWIHGTNLDWAGKLVESATGLDLESYMQQNVCAPLGITDMTFKLQQRPDLLARRADLTKRSREDGTLHYDDSIFLRKDPAECYAGSGLFASPAAFMAVMHSLLRRDGVLLKPETVDHMFRPALDETLERGMNEHFNKVIRWINYGYPLPQWPSLRRNFGFGAIVLMQDLDGDRWRRKGSMSINCGWNIGLQIDPAAGLCTIVAFQTSPYSTPIEEGLVHKFEKAMYSLL</sequence>
<dbReference type="InterPro" id="IPR050789">
    <property type="entry name" value="Diverse_Enzym_Activities"/>
</dbReference>
<accession>A0A1B7YGT6</accession>
<evidence type="ECO:0000256" key="1">
    <source>
        <dbReference type="ARBA" id="ARBA00009009"/>
    </source>
</evidence>
<evidence type="ECO:0000313" key="5">
    <source>
        <dbReference type="Proteomes" id="UP000092177"/>
    </source>
</evidence>
<dbReference type="KEGG" id="chig:CH63R_03562"/>
<dbReference type="OrthoDB" id="428260at2759"/>
<dbReference type="SUPFAM" id="SSF56601">
    <property type="entry name" value="beta-lactamase/transpeptidase-like"/>
    <property type="match status" value="1"/>
</dbReference>
<dbReference type="InterPro" id="IPR012338">
    <property type="entry name" value="Beta-lactam/transpept-like"/>
</dbReference>
<dbReference type="InterPro" id="IPR001466">
    <property type="entry name" value="Beta-lactam-related"/>
</dbReference>
<dbReference type="EMBL" id="LTAN01000003">
    <property type="protein sequence ID" value="OBR11266.1"/>
    <property type="molecule type" value="Genomic_DNA"/>
</dbReference>
<dbReference type="Proteomes" id="UP000092177">
    <property type="component" value="Chromosome 3"/>
</dbReference>
<evidence type="ECO:0000259" key="3">
    <source>
        <dbReference type="Pfam" id="PF00144"/>
    </source>
</evidence>
<dbReference type="VEuPathDB" id="FungiDB:CH63R_03562"/>
<comment type="similarity">
    <text evidence="1">Belongs to the class-A beta-lactamase family.</text>
</comment>
<gene>
    <name evidence="4" type="ORF">CH63R_03562</name>
</gene>
<dbReference type="AlphaFoldDB" id="A0A1B7YGT6"/>